<name>A0A0E9PEL8_ANGAN</name>
<accession>A0A0E9PEL8</accession>
<organism evidence="1">
    <name type="scientific">Anguilla anguilla</name>
    <name type="common">European freshwater eel</name>
    <name type="synonym">Muraena anguilla</name>
    <dbReference type="NCBI Taxonomy" id="7936"/>
    <lineage>
        <taxon>Eukaryota</taxon>
        <taxon>Metazoa</taxon>
        <taxon>Chordata</taxon>
        <taxon>Craniata</taxon>
        <taxon>Vertebrata</taxon>
        <taxon>Euteleostomi</taxon>
        <taxon>Actinopterygii</taxon>
        <taxon>Neopterygii</taxon>
        <taxon>Teleostei</taxon>
        <taxon>Anguilliformes</taxon>
        <taxon>Anguillidae</taxon>
        <taxon>Anguilla</taxon>
    </lineage>
</organism>
<dbReference type="EMBL" id="GBXM01106052">
    <property type="protein sequence ID" value="JAH02525.1"/>
    <property type="molecule type" value="Transcribed_RNA"/>
</dbReference>
<proteinExistence type="predicted"/>
<sequence length="13" mass="1545">MKTQSRRRADKPA</sequence>
<reference evidence="1" key="1">
    <citation type="submission" date="2014-11" db="EMBL/GenBank/DDBJ databases">
        <authorList>
            <person name="Amaro Gonzalez C."/>
        </authorList>
    </citation>
    <scope>NUCLEOTIDE SEQUENCE</scope>
</reference>
<evidence type="ECO:0000313" key="1">
    <source>
        <dbReference type="EMBL" id="JAH02525.1"/>
    </source>
</evidence>
<reference evidence="1" key="2">
    <citation type="journal article" date="2015" name="Fish Shellfish Immunol.">
        <title>Early steps in the European eel (Anguilla anguilla)-Vibrio vulnificus interaction in the gills: Role of the RtxA13 toxin.</title>
        <authorList>
            <person name="Callol A."/>
            <person name="Pajuelo D."/>
            <person name="Ebbesson L."/>
            <person name="Teles M."/>
            <person name="MacKenzie S."/>
            <person name="Amaro C."/>
        </authorList>
    </citation>
    <scope>NUCLEOTIDE SEQUENCE</scope>
</reference>
<protein>
    <submittedName>
        <fullName evidence="1">Uncharacterized protein</fullName>
    </submittedName>
</protein>